<dbReference type="GO" id="GO:0051301">
    <property type="term" value="P:cell division"/>
    <property type="evidence" value="ECO:0007669"/>
    <property type="project" value="UniProtKB-KW"/>
</dbReference>
<dbReference type="InterPro" id="IPR010998">
    <property type="entry name" value="Integrase_recombinase_N"/>
</dbReference>
<dbReference type="PROSITE" id="PS51900">
    <property type="entry name" value="CB"/>
    <property type="match status" value="1"/>
</dbReference>
<feature type="domain" description="Core-binding (CB)" evidence="11">
    <location>
        <begin position="5"/>
        <end position="93"/>
    </location>
</feature>
<dbReference type="Pfam" id="PF00589">
    <property type="entry name" value="Phage_integrase"/>
    <property type="match status" value="1"/>
</dbReference>
<sequence>MDKMNDIKHNLDNFVVYLQVEKRVSQSTIRYYRSDIERFVAFAQEQGDGDVLLGNVTQMLIRSYHSAMHRQNYSHATINRSLAALRAFFRYLCKRTIIADNPCVTMRSLKNQQTISVLTEAEIDGLLRLPDQSDLGRRDLAVLELLYATGIKARELVGLLLADLDCFAGCAVVSDSEGRKRVVPIGSSAIAALEQYVRQSRPRLYGKHTGAPHDYAFVNSKGSPLTDRSIRRILMNYIKMLALEQSVNPTTIRQTFAVHMLNNGADVCSVQEILGQINFSQILPSINKERVRSVYKSAHPRA</sequence>
<keyword evidence="6 9" id="KW-0238">DNA-binding</keyword>
<dbReference type="AlphaFoldDB" id="A0A4R1Q2X5"/>
<evidence type="ECO:0000256" key="7">
    <source>
        <dbReference type="ARBA" id="ARBA00023172"/>
    </source>
</evidence>
<evidence type="ECO:0000256" key="1">
    <source>
        <dbReference type="ARBA" id="ARBA00004496"/>
    </source>
</evidence>
<proteinExistence type="predicted"/>
<keyword evidence="13" id="KW-1185">Reference proteome</keyword>
<comment type="caution">
    <text evidence="12">The sequence shown here is derived from an EMBL/GenBank/DDBJ whole genome shotgun (WGS) entry which is preliminary data.</text>
</comment>
<comment type="subcellular location">
    <subcellularLocation>
        <location evidence="1">Cytoplasm</location>
    </subcellularLocation>
</comment>
<evidence type="ECO:0000256" key="8">
    <source>
        <dbReference type="ARBA" id="ARBA00023306"/>
    </source>
</evidence>
<keyword evidence="7" id="KW-0233">DNA recombination</keyword>
<dbReference type="SUPFAM" id="SSF56349">
    <property type="entry name" value="DNA breaking-rejoining enzymes"/>
    <property type="match status" value="1"/>
</dbReference>
<dbReference type="GO" id="GO:0006310">
    <property type="term" value="P:DNA recombination"/>
    <property type="evidence" value="ECO:0007669"/>
    <property type="project" value="UniProtKB-KW"/>
</dbReference>
<dbReference type="OrthoDB" id="9803188at2"/>
<gene>
    <name evidence="12" type="ORF">EV210_101368</name>
</gene>
<protein>
    <submittedName>
        <fullName evidence="12">Integrase/recombinase XerC</fullName>
    </submittedName>
</protein>
<keyword evidence="4" id="KW-0159">Chromosome partition</keyword>
<evidence type="ECO:0000256" key="4">
    <source>
        <dbReference type="ARBA" id="ARBA00022829"/>
    </source>
</evidence>
<dbReference type="Proteomes" id="UP000295063">
    <property type="component" value="Unassembled WGS sequence"/>
</dbReference>
<keyword evidence="3" id="KW-0132">Cell division</keyword>
<dbReference type="GO" id="GO:0005737">
    <property type="term" value="C:cytoplasm"/>
    <property type="evidence" value="ECO:0007669"/>
    <property type="project" value="UniProtKB-SubCell"/>
</dbReference>
<dbReference type="GO" id="GO:0007059">
    <property type="term" value="P:chromosome segregation"/>
    <property type="evidence" value="ECO:0007669"/>
    <property type="project" value="UniProtKB-KW"/>
</dbReference>
<dbReference type="Gene3D" id="1.10.150.130">
    <property type="match status" value="1"/>
</dbReference>
<dbReference type="GO" id="GO:0015074">
    <property type="term" value="P:DNA integration"/>
    <property type="evidence" value="ECO:0007669"/>
    <property type="project" value="UniProtKB-KW"/>
</dbReference>
<evidence type="ECO:0000313" key="13">
    <source>
        <dbReference type="Proteomes" id="UP000295063"/>
    </source>
</evidence>
<dbReference type="InterPro" id="IPR011010">
    <property type="entry name" value="DNA_brk_join_enz"/>
</dbReference>
<evidence type="ECO:0000256" key="5">
    <source>
        <dbReference type="ARBA" id="ARBA00022908"/>
    </source>
</evidence>
<dbReference type="Pfam" id="PF02899">
    <property type="entry name" value="Phage_int_SAM_1"/>
    <property type="match status" value="1"/>
</dbReference>
<reference evidence="12 13" key="1">
    <citation type="submission" date="2019-03" db="EMBL/GenBank/DDBJ databases">
        <title>Genomic Encyclopedia of Type Strains, Phase IV (KMG-IV): sequencing the most valuable type-strain genomes for metagenomic binning, comparative biology and taxonomic classification.</title>
        <authorList>
            <person name="Goeker M."/>
        </authorList>
    </citation>
    <scope>NUCLEOTIDE SEQUENCE [LARGE SCALE GENOMIC DNA]</scope>
    <source>
        <strain evidence="12 13">DSM 15969</strain>
    </source>
</reference>
<accession>A0A4R1Q2X5</accession>
<dbReference type="PROSITE" id="PS51898">
    <property type="entry name" value="TYR_RECOMBINASE"/>
    <property type="match status" value="1"/>
</dbReference>
<dbReference type="EMBL" id="SLUI01000001">
    <property type="protein sequence ID" value="TCL40167.1"/>
    <property type="molecule type" value="Genomic_DNA"/>
</dbReference>
<dbReference type="InterPro" id="IPR050090">
    <property type="entry name" value="Tyrosine_recombinase_XerCD"/>
</dbReference>
<keyword evidence="5" id="KW-0229">DNA integration</keyword>
<dbReference type="PANTHER" id="PTHR30349">
    <property type="entry name" value="PHAGE INTEGRASE-RELATED"/>
    <property type="match status" value="1"/>
</dbReference>
<dbReference type="InterPro" id="IPR044068">
    <property type="entry name" value="CB"/>
</dbReference>
<evidence type="ECO:0000256" key="9">
    <source>
        <dbReference type="PROSITE-ProRule" id="PRU01248"/>
    </source>
</evidence>
<evidence type="ECO:0000256" key="2">
    <source>
        <dbReference type="ARBA" id="ARBA00022490"/>
    </source>
</evidence>
<dbReference type="InterPro" id="IPR004107">
    <property type="entry name" value="Integrase_SAM-like_N"/>
</dbReference>
<organism evidence="12 13">
    <name type="scientific">Anaerospora hongkongensis</name>
    <dbReference type="NCBI Taxonomy" id="244830"/>
    <lineage>
        <taxon>Bacteria</taxon>
        <taxon>Bacillati</taxon>
        <taxon>Bacillota</taxon>
        <taxon>Negativicutes</taxon>
        <taxon>Selenomonadales</taxon>
        <taxon>Sporomusaceae</taxon>
        <taxon>Anaerospora</taxon>
    </lineage>
</organism>
<dbReference type="Gene3D" id="1.10.443.10">
    <property type="entry name" value="Intergrase catalytic core"/>
    <property type="match status" value="1"/>
</dbReference>
<evidence type="ECO:0000256" key="6">
    <source>
        <dbReference type="ARBA" id="ARBA00023125"/>
    </source>
</evidence>
<evidence type="ECO:0000259" key="11">
    <source>
        <dbReference type="PROSITE" id="PS51900"/>
    </source>
</evidence>
<keyword evidence="8" id="KW-0131">Cell cycle</keyword>
<keyword evidence="2" id="KW-0963">Cytoplasm</keyword>
<evidence type="ECO:0000256" key="3">
    <source>
        <dbReference type="ARBA" id="ARBA00022618"/>
    </source>
</evidence>
<feature type="domain" description="Tyr recombinase" evidence="10">
    <location>
        <begin position="113"/>
        <end position="302"/>
    </location>
</feature>
<dbReference type="PANTHER" id="PTHR30349:SF77">
    <property type="entry name" value="TYROSINE RECOMBINASE XERC"/>
    <property type="match status" value="1"/>
</dbReference>
<name>A0A4R1Q2X5_9FIRM</name>
<dbReference type="InterPro" id="IPR013762">
    <property type="entry name" value="Integrase-like_cat_sf"/>
</dbReference>
<evidence type="ECO:0000259" key="10">
    <source>
        <dbReference type="PROSITE" id="PS51898"/>
    </source>
</evidence>
<dbReference type="InterPro" id="IPR002104">
    <property type="entry name" value="Integrase_catalytic"/>
</dbReference>
<evidence type="ECO:0000313" key="12">
    <source>
        <dbReference type="EMBL" id="TCL40167.1"/>
    </source>
</evidence>
<dbReference type="GO" id="GO:0003677">
    <property type="term" value="F:DNA binding"/>
    <property type="evidence" value="ECO:0007669"/>
    <property type="project" value="UniProtKB-UniRule"/>
</dbReference>